<dbReference type="VEuPathDB" id="AmoebaDB:ACA1_074940"/>
<dbReference type="Proteomes" id="UP000011083">
    <property type="component" value="Unassembled WGS sequence"/>
</dbReference>
<reference evidence="2 3" key="1">
    <citation type="journal article" date="2013" name="Genome Biol.">
        <title>Genome of Acanthamoeba castellanii highlights extensive lateral gene transfer and early evolution of tyrosine kinase signaling.</title>
        <authorList>
            <person name="Clarke M."/>
            <person name="Lohan A.J."/>
            <person name="Liu B."/>
            <person name="Lagkouvardos I."/>
            <person name="Roy S."/>
            <person name="Zafar N."/>
            <person name="Bertelli C."/>
            <person name="Schilde C."/>
            <person name="Kianianmomeni A."/>
            <person name="Burglin T.R."/>
            <person name="Frech C."/>
            <person name="Turcotte B."/>
            <person name="Kopec K.O."/>
            <person name="Synnott J.M."/>
            <person name="Choo C."/>
            <person name="Paponov I."/>
            <person name="Finkler A."/>
            <person name="Soon Heng Tan C."/>
            <person name="Hutchins A.P."/>
            <person name="Weinmeier T."/>
            <person name="Rattei T."/>
            <person name="Chu J.S."/>
            <person name="Gimenez G."/>
            <person name="Irimia M."/>
            <person name="Rigden D.J."/>
            <person name="Fitzpatrick D.A."/>
            <person name="Lorenzo-Morales J."/>
            <person name="Bateman A."/>
            <person name="Chiu C.H."/>
            <person name="Tang P."/>
            <person name="Hegemann P."/>
            <person name="Fromm H."/>
            <person name="Raoult D."/>
            <person name="Greub G."/>
            <person name="Miranda-Saavedra D."/>
            <person name="Chen N."/>
            <person name="Nash P."/>
            <person name="Ginger M.L."/>
            <person name="Horn M."/>
            <person name="Schaap P."/>
            <person name="Caler L."/>
            <person name="Loftus B."/>
        </authorList>
    </citation>
    <scope>NUCLEOTIDE SEQUENCE [LARGE SCALE GENOMIC DNA]</scope>
    <source>
        <strain evidence="2 3">Neff</strain>
    </source>
</reference>
<dbReference type="EMBL" id="KB007842">
    <property type="protein sequence ID" value="ELR23927.1"/>
    <property type="molecule type" value="Genomic_DNA"/>
</dbReference>
<feature type="region of interest" description="Disordered" evidence="1">
    <location>
        <begin position="1"/>
        <end position="36"/>
    </location>
</feature>
<dbReference type="GeneID" id="14924924"/>
<sequence length="150" mass="17000">MEEERKAREQSEAKAKARATDTPTSPSTEGHEEYVCERRQLEETTKRALEENDKLKHEHSAFAAKLKAKSDCIEALKYQLEAKLGDKEKQLAALATKVSRSDDLIDMFELNFKQVQQEVEELSAAFRMERDTGIVSLRSAPIALTRSLSD</sequence>
<name>L8HF99_ACACF</name>
<evidence type="ECO:0000256" key="1">
    <source>
        <dbReference type="SAM" id="MobiDB-lite"/>
    </source>
</evidence>
<gene>
    <name evidence="2" type="ORF">ACA1_074940</name>
</gene>
<proteinExistence type="predicted"/>
<dbReference type="RefSeq" id="XP_004353455.1">
    <property type="nucleotide sequence ID" value="XM_004353403.1"/>
</dbReference>
<feature type="compositionally biased region" description="Basic and acidic residues" evidence="1">
    <location>
        <begin position="1"/>
        <end position="19"/>
    </location>
</feature>
<organism evidence="2 3">
    <name type="scientific">Acanthamoeba castellanii (strain ATCC 30010 / Neff)</name>
    <dbReference type="NCBI Taxonomy" id="1257118"/>
    <lineage>
        <taxon>Eukaryota</taxon>
        <taxon>Amoebozoa</taxon>
        <taxon>Discosea</taxon>
        <taxon>Longamoebia</taxon>
        <taxon>Centramoebida</taxon>
        <taxon>Acanthamoebidae</taxon>
        <taxon>Acanthamoeba</taxon>
    </lineage>
</organism>
<evidence type="ECO:0000313" key="3">
    <source>
        <dbReference type="Proteomes" id="UP000011083"/>
    </source>
</evidence>
<accession>L8HF99</accession>
<keyword evidence="3" id="KW-1185">Reference proteome</keyword>
<evidence type="ECO:0000313" key="2">
    <source>
        <dbReference type="EMBL" id="ELR23927.1"/>
    </source>
</evidence>
<dbReference type="AlphaFoldDB" id="L8HF99"/>
<dbReference type="KEGG" id="acan:ACA1_074940"/>
<protein>
    <submittedName>
        <fullName evidence="2">Uncharacterized protein</fullName>
    </submittedName>
</protein>